<dbReference type="InterPro" id="IPR006968">
    <property type="entry name" value="RUS_fam"/>
</dbReference>
<evidence type="ECO:0000259" key="8">
    <source>
        <dbReference type="Pfam" id="PF04884"/>
    </source>
</evidence>
<comment type="subcellular location">
    <subcellularLocation>
        <location evidence="1">Membrane</location>
    </subcellularLocation>
</comment>
<evidence type="ECO:0000256" key="4">
    <source>
        <dbReference type="ARBA" id="ARBA00022989"/>
    </source>
</evidence>
<comment type="caution">
    <text evidence="9">The sequence shown here is derived from an EMBL/GenBank/DDBJ whole genome shotgun (WGS) entry which is preliminary data.</text>
</comment>
<dbReference type="OMA" id="APRLEWC"/>
<proteinExistence type="inferred from homology"/>
<evidence type="ECO:0000256" key="7">
    <source>
        <dbReference type="SAM" id="Phobius"/>
    </source>
</evidence>
<feature type="compositionally biased region" description="Low complexity" evidence="6">
    <location>
        <begin position="44"/>
        <end position="64"/>
    </location>
</feature>
<evidence type="ECO:0000313" key="9">
    <source>
        <dbReference type="EMBL" id="KPI84609.1"/>
    </source>
</evidence>
<evidence type="ECO:0000256" key="2">
    <source>
        <dbReference type="ARBA" id="ARBA00007558"/>
    </source>
</evidence>
<dbReference type="PANTHER" id="PTHR12770:SF31">
    <property type="entry name" value="RUS FAMILY MEMBER 1"/>
    <property type="match status" value="1"/>
</dbReference>
<dbReference type="PANTHER" id="PTHR12770">
    <property type="entry name" value="RUS1 FAMILY PROTEIN C16ORF58"/>
    <property type="match status" value="1"/>
</dbReference>
<sequence length="687" mass="74953">MLREFSGGRQVAYRINPQHDGNVEAVSEIYAVDYFKELGRDGATSPVVSSTPPGSDPSTNSSSSQLRRRVQAALEHVFLPAGYPNSVTDDLLAFALWDAAQVLATNVISTLSMRAVLLGVGVGESGANLTSSTLSWIMRDGTWLIGSIFFASVISQDLEYRAKSWRLIADFTNDAAGLLELCAPLFPDGQFTFRLVVVIASVVKALVGVCGSGTRASFAQHFALRSNAADVAAKAGMRSNVGSLIGLALGMTVAYIVPASLTILNLSVFVLSTAFHLFANYKAVRAMRLRHLNAPRLEWCCEHFHQYHERAVMAAKKEAEVKAAMPVLDVSVRRANTEERLLILPALPVVPPRHSGLSEGAYRLFRQYLCPPTLQLRIHCGGSFYKVLMAQATLPVARKQELVQSVEGALSAIGIALLFDEVTVSYHVILPEFYTVEGVPESWVRYKRQYEAEQRKEVKRRRGLLDGGSGTRKTGPGEVEDVASAGCRTSAEEADEEASLEIERLRKERVVVPPHVLPLAYRELWAFFYAYAHHRAVRERMERGRPHANAVLPGCDGDGGAKGACSQPSTLHLISHLRADGMLDGGRQGEGRVDGAQAMETSTTMDPDLFEELTSPASTTSSKLFLFPSQGGRAAAGTAAELAASIAPEDGLYPQFIEFVRELRKAGWELDRLLIDNEGYTTVVHYL</sequence>
<keyword evidence="3 7" id="KW-0812">Transmembrane</keyword>
<dbReference type="Pfam" id="PF04884">
    <property type="entry name" value="UVB_sens_prot"/>
    <property type="match status" value="1"/>
</dbReference>
<dbReference type="InterPro" id="IPR054549">
    <property type="entry name" value="UVB_sens_RUS_dom"/>
</dbReference>
<dbReference type="Proteomes" id="UP000038009">
    <property type="component" value="Unassembled WGS sequence"/>
</dbReference>
<evidence type="ECO:0000256" key="1">
    <source>
        <dbReference type="ARBA" id="ARBA00004370"/>
    </source>
</evidence>
<feature type="domain" description="Protein root UVB sensitive/RUS" evidence="8">
    <location>
        <begin position="67"/>
        <end position="306"/>
    </location>
</feature>
<feature type="region of interest" description="Disordered" evidence="6">
    <location>
        <begin position="461"/>
        <end position="490"/>
    </location>
</feature>
<gene>
    <name evidence="9" type="ORF">ABL78_6341</name>
</gene>
<dbReference type="OrthoDB" id="364779at2759"/>
<evidence type="ECO:0000256" key="3">
    <source>
        <dbReference type="ARBA" id="ARBA00022692"/>
    </source>
</evidence>
<keyword evidence="4 7" id="KW-1133">Transmembrane helix</keyword>
<dbReference type="VEuPathDB" id="TriTrypDB:Lsey_0245_0080"/>
<accession>A0A0N0P3W6</accession>
<feature type="region of interest" description="Disordered" evidence="6">
    <location>
        <begin position="43"/>
        <end position="65"/>
    </location>
</feature>
<dbReference type="AlphaFoldDB" id="A0A0N0P3W6"/>
<dbReference type="EMBL" id="LJSK01000245">
    <property type="protein sequence ID" value="KPI84609.1"/>
    <property type="molecule type" value="Genomic_DNA"/>
</dbReference>
<feature type="transmembrane region" description="Helical" evidence="7">
    <location>
        <begin position="241"/>
        <end position="257"/>
    </location>
</feature>
<name>A0A0N0P3W6_LEPSE</name>
<dbReference type="GO" id="GO:0016020">
    <property type="term" value="C:membrane"/>
    <property type="evidence" value="ECO:0007669"/>
    <property type="project" value="UniProtKB-SubCell"/>
</dbReference>
<keyword evidence="5 7" id="KW-0472">Membrane</keyword>
<reference evidence="9 10" key="1">
    <citation type="journal article" date="2015" name="PLoS Pathog.">
        <title>Leptomonas seymouri: Adaptations to the Dixenous Life Cycle Analyzed by Genome Sequencing, Transcriptome Profiling and Co-infection with Leishmania donovani.</title>
        <authorList>
            <person name="Kraeva N."/>
            <person name="Butenko A."/>
            <person name="Hlavacova J."/>
            <person name="Kostygov A."/>
            <person name="Myskova J."/>
            <person name="Grybchuk D."/>
            <person name="Lestinova T."/>
            <person name="Votypka J."/>
            <person name="Volf P."/>
            <person name="Opperdoes F."/>
            <person name="Flegontov P."/>
            <person name="Lukes J."/>
            <person name="Yurchenko V."/>
        </authorList>
    </citation>
    <scope>NUCLEOTIDE SEQUENCE [LARGE SCALE GENOMIC DNA]</scope>
    <source>
        <strain evidence="9 10">ATCC 30220</strain>
    </source>
</reference>
<evidence type="ECO:0000256" key="5">
    <source>
        <dbReference type="ARBA" id="ARBA00023136"/>
    </source>
</evidence>
<evidence type="ECO:0000256" key="6">
    <source>
        <dbReference type="SAM" id="MobiDB-lite"/>
    </source>
</evidence>
<comment type="similarity">
    <text evidence="2">Belongs to the RUS1 family.</text>
</comment>
<keyword evidence="10" id="KW-1185">Reference proteome</keyword>
<evidence type="ECO:0000313" key="10">
    <source>
        <dbReference type="Proteomes" id="UP000038009"/>
    </source>
</evidence>
<protein>
    <recommendedName>
        <fullName evidence="8">Protein root UVB sensitive/RUS domain-containing protein</fullName>
    </recommendedName>
</protein>
<organism evidence="9 10">
    <name type="scientific">Leptomonas seymouri</name>
    <dbReference type="NCBI Taxonomy" id="5684"/>
    <lineage>
        <taxon>Eukaryota</taxon>
        <taxon>Discoba</taxon>
        <taxon>Euglenozoa</taxon>
        <taxon>Kinetoplastea</taxon>
        <taxon>Metakinetoplastina</taxon>
        <taxon>Trypanosomatida</taxon>
        <taxon>Trypanosomatidae</taxon>
        <taxon>Leishmaniinae</taxon>
        <taxon>Leptomonas</taxon>
    </lineage>
</organism>